<keyword evidence="1" id="KW-0547">Nucleotide-binding</keyword>
<feature type="coiled-coil region" evidence="3">
    <location>
        <begin position="571"/>
        <end position="605"/>
    </location>
</feature>
<dbReference type="PROSITE" id="PS00211">
    <property type="entry name" value="ABC_TRANSPORTER_1"/>
    <property type="match status" value="2"/>
</dbReference>
<feature type="compositionally biased region" description="Low complexity" evidence="4">
    <location>
        <begin position="542"/>
        <end position="557"/>
    </location>
</feature>
<proteinExistence type="predicted"/>
<gene>
    <name evidence="6" type="ORF">CXU22_10175</name>
</gene>
<dbReference type="InterPro" id="IPR037118">
    <property type="entry name" value="Val-tRNA_synth_C_sf"/>
</dbReference>
<feature type="domain" description="ABC transporter" evidence="5">
    <location>
        <begin position="3"/>
        <end position="260"/>
    </location>
</feature>
<evidence type="ECO:0000256" key="1">
    <source>
        <dbReference type="ARBA" id="ARBA00022741"/>
    </source>
</evidence>
<dbReference type="InterPro" id="IPR032781">
    <property type="entry name" value="ABC_tran_Xtn"/>
</dbReference>
<dbReference type="Pfam" id="PF12848">
    <property type="entry name" value="ABC_tran_Xtn"/>
    <property type="match status" value="1"/>
</dbReference>
<dbReference type="RefSeq" id="WP_102715145.1">
    <property type="nucleotide sequence ID" value="NZ_PJKA01000013.1"/>
</dbReference>
<dbReference type="AlphaFoldDB" id="A0A2N8HAX6"/>
<dbReference type="PROSITE" id="PS50893">
    <property type="entry name" value="ABC_TRANSPORTER_2"/>
    <property type="match status" value="2"/>
</dbReference>
<sequence length="664" mass="74537">MVLAVQNLRVQYGARVLFNDLSFTIEDGERIALAGHNGAGKSTLMKCIAGLNEPDSGSIIKARNSQVGYLPQEGIHVRGRRLIDEAMSAFADLMELQTRIDALTKEMAELDPRSAAYSEVLNEIGELELVLHAHDSARLRPRTESILRGLGFKDRDFERDCGEFSGGWQMRIALAKLLLREPEVLLLDEPTNHLDIQSQRWMEQYLRTYRGAIILISHDVALLDSLVSRTIAFYHGRAEEYAGNFSYFLKESVLRKEILLRQKKAQDREIAKTKEFIDRFRYKATKASLVQSRIKQLEKVELIEVEEDDAVMNFHFPTPPAGAHSVVRLEKVSKRYGPISVFEDVDFEIVKGDRIAIVGVNGAGKSTFSRLISGGEEPSSGSVAMGRHTQIAFFSQTHADDLDPEKTVLECVEAAATRESAPMVRNLLGCFLFRGDDVHKRVGVLSGGERSRVALVCMLLHPANFLILDEPTNHLDIQSQQVLQQALSEYPGSYCIVSHNRSFLDPIVTKVLEFVPGEKPRIYIGNVSDYLEKVERDQALASSAASSASGAADPGAGVDRKARRRLEAEIRQKKTRQLRPLQEKLEQLEAEIARLEMEKTEITSRLECPEVAADTEAVMELTTRFQQADRQLETCFTQWADLSEKIEETEARIEEEAERNFSGS</sequence>
<dbReference type="EMBL" id="PJKA01000013">
    <property type="protein sequence ID" value="PNC17005.1"/>
    <property type="molecule type" value="Genomic_DNA"/>
</dbReference>
<dbReference type="InterPro" id="IPR027417">
    <property type="entry name" value="P-loop_NTPase"/>
</dbReference>
<comment type="caution">
    <text evidence="6">The sequence shown here is derived from an EMBL/GenBank/DDBJ whole genome shotgun (WGS) entry which is preliminary data.</text>
</comment>
<accession>A0A2N8HAX6</accession>
<dbReference type="Gene3D" id="1.10.287.380">
    <property type="entry name" value="Valyl-tRNA synthetase, C-terminal domain"/>
    <property type="match status" value="1"/>
</dbReference>
<evidence type="ECO:0000256" key="2">
    <source>
        <dbReference type="ARBA" id="ARBA00022840"/>
    </source>
</evidence>
<evidence type="ECO:0000313" key="6">
    <source>
        <dbReference type="EMBL" id="PNC17005.1"/>
    </source>
</evidence>
<keyword evidence="2 6" id="KW-0067">ATP-binding</keyword>
<dbReference type="SUPFAM" id="SSF52540">
    <property type="entry name" value="P-loop containing nucleoside triphosphate hydrolases"/>
    <property type="match status" value="2"/>
</dbReference>
<evidence type="ECO:0000256" key="4">
    <source>
        <dbReference type="SAM" id="MobiDB-lite"/>
    </source>
</evidence>
<dbReference type="PANTHER" id="PTHR42855:SF2">
    <property type="entry name" value="DRUG RESISTANCE ABC TRANSPORTER,ATP-BINDING PROTEIN"/>
    <property type="match status" value="1"/>
</dbReference>
<dbReference type="Pfam" id="PF16326">
    <property type="entry name" value="ABC_tran_CTD"/>
    <property type="match status" value="1"/>
</dbReference>
<dbReference type="GO" id="GO:0016887">
    <property type="term" value="F:ATP hydrolysis activity"/>
    <property type="evidence" value="ECO:0007669"/>
    <property type="project" value="InterPro"/>
</dbReference>
<feature type="region of interest" description="Disordered" evidence="4">
    <location>
        <begin position="542"/>
        <end position="561"/>
    </location>
</feature>
<dbReference type="InterPro" id="IPR032524">
    <property type="entry name" value="ABC_tran_C"/>
</dbReference>
<evidence type="ECO:0000256" key="3">
    <source>
        <dbReference type="SAM" id="Coils"/>
    </source>
</evidence>
<name>A0A2N8HAX6_9BACT</name>
<evidence type="ECO:0000259" key="5">
    <source>
        <dbReference type="PROSITE" id="PS50893"/>
    </source>
</evidence>
<dbReference type="Pfam" id="PF00005">
    <property type="entry name" value="ABC_tran"/>
    <property type="match status" value="2"/>
</dbReference>
<dbReference type="CDD" id="cd03221">
    <property type="entry name" value="ABCF_EF-3"/>
    <property type="match status" value="2"/>
</dbReference>
<dbReference type="OrthoDB" id="9801441at2"/>
<dbReference type="SMART" id="SM00382">
    <property type="entry name" value="AAA"/>
    <property type="match status" value="2"/>
</dbReference>
<dbReference type="GO" id="GO:0003677">
    <property type="term" value="F:DNA binding"/>
    <property type="evidence" value="ECO:0007669"/>
    <property type="project" value="InterPro"/>
</dbReference>
<dbReference type="InterPro" id="IPR003439">
    <property type="entry name" value="ABC_transporter-like_ATP-bd"/>
</dbReference>
<organism evidence="6 7">
    <name type="scientific">Akkermansia muciniphila</name>
    <dbReference type="NCBI Taxonomy" id="239935"/>
    <lineage>
        <taxon>Bacteria</taxon>
        <taxon>Pseudomonadati</taxon>
        <taxon>Verrucomicrobiota</taxon>
        <taxon>Verrucomicrobiia</taxon>
        <taxon>Verrucomicrobiales</taxon>
        <taxon>Akkermansiaceae</taxon>
        <taxon>Akkermansia</taxon>
    </lineage>
</organism>
<dbReference type="FunFam" id="3.40.50.300:FF:000011">
    <property type="entry name" value="Putative ABC transporter ATP-binding component"/>
    <property type="match status" value="1"/>
</dbReference>
<reference evidence="6 7" key="1">
    <citation type="journal article" date="2017" name="BMC Genomics">
        <title>Genome sequencing of 39 Akkermansia muciniphila isolates reveals its population structure, genomic and functional diverisity, and global distribution in mammalian gut microbiotas.</title>
        <authorList>
            <person name="Guo X."/>
            <person name="Li S."/>
            <person name="Zhang J."/>
            <person name="Wu F."/>
            <person name="Li X."/>
            <person name="Wu D."/>
            <person name="Zhang M."/>
            <person name="Ou Z."/>
            <person name="Jie Z."/>
            <person name="Yan Q."/>
            <person name="Li P."/>
            <person name="Yi J."/>
            <person name="Peng Y."/>
        </authorList>
    </citation>
    <scope>NUCLEOTIDE SEQUENCE [LARGE SCALE GENOMIC DNA]</scope>
    <source>
        <strain evidence="6 7">GP24</strain>
    </source>
</reference>
<feature type="domain" description="ABC transporter" evidence="5">
    <location>
        <begin position="327"/>
        <end position="552"/>
    </location>
</feature>
<dbReference type="PANTHER" id="PTHR42855">
    <property type="entry name" value="ABC TRANSPORTER ATP-BINDING SUBUNIT"/>
    <property type="match status" value="1"/>
</dbReference>
<dbReference type="InterPro" id="IPR051309">
    <property type="entry name" value="ABCF_ATPase"/>
</dbReference>
<dbReference type="InterPro" id="IPR017871">
    <property type="entry name" value="ABC_transporter-like_CS"/>
</dbReference>
<protein>
    <submittedName>
        <fullName evidence="6">ABC transporter ATP-binding protein</fullName>
    </submittedName>
</protein>
<dbReference type="GO" id="GO:0005524">
    <property type="term" value="F:ATP binding"/>
    <property type="evidence" value="ECO:0007669"/>
    <property type="project" value="UniProtKB-KW"/>
</dbReference>
<dbReference type="Proteomes" id="UP000236000">
    <property type="component" value="Unassembled WGS sequence"/>
</dbReference>
<dbReference type="InterPro" id="IPR003593">
    <property type="entry name" value="AAA+_ATPase"/>
</dbReference>
<evidence type="ECO:0000313" key="7">
    <source>
        <dbReference type="Proteomes" id="UP000236000"/>
    </source>
</evidence>
<keyword evidence="3" id="KW-0175">Coiled coil</keyword>
<dbReference type="Gene3D" id="3.40.50.300">
    <property type="entry name" value="P-loop containing nucleotide triphosphate hydrolases"/>
    <property type="match status" value="2"/>
</dbReference>